<organism evidence="2 3">
    <name type="scientific">Cylindrobasidium torrendii FP15055 ss-10</name>
    <dbReference type="NCBI Taxonomy" id="1314674"/>
    <lineage>
        <taxon>Eukaryota</taxon>
        <taxon>Fungi</taxon>
        <taxon>Dikarya</taxon>
        <taxon>Basidiomycota</taxon>
        <taxon>Agaricomycotina</taxon>
        <taxon>Agaricomycetes</taxon>
        <taxon>Agaricomycetidae</taxon>
        <taxon>Agaricales</taxon>
        <taxon>Marasmiineae</taxon>
        <taxon>Physalacriaceae</taxon>
        <taxon>Cylindrobasidium</taxon>
    </lineage>
</organism>
<dbReference type="InterPro" id="IPR001810">
    <property type="entry name" value="F-box_dom"/>
</dbReference>
<accession>A0A0D7AZX9</accession>
<feature type="domain" description="F-box" evidence="1">
    <location>
        <begin position="1"/>
        <end position="42"/>
    </location>
</feature>
<dbReference type="Proteomes" id="UP000054007">
    <property type="component" value="Unassembled WGS sequence"/>
</dbReference>
<dbReference type="EMBL" id="KN880690">
    <property type="protein sequence ID" value="KIY63525.1"/>
    <property type="molecule type" value="Genomic_DNA"/>
</dbReference>
<dbReference type="PROSITE" id="PS50181">
    <property type="entry name" value="FBOX"/>
    <property type="match status" value="1"/>
</dbReference>
<dbReference type="InterPro" id="IPR036047">
    <property type="entry name" value="F-box-like_dom_sf"/>
</dbReference>
<dbReference type="SUPFAM" id="SSF81383">
    <property type="entry name" value="F-box domain"/>
    <property type="match status" value="1"/>
</dbReference>
<dbReference type="AlphaFoldDB" id="A0A0D7AZX9"/>
<reference evidence="2 3" key="1">
    <citation type="journal article" date="2015" name="Fungal Genet. Biol.">
        <title>Evolution of novel wood decay mechanisms in Agaricales revealed by the genome sequences of Fistulina hepatica and Cylindrobasidium torrendii.</title>
        <authorList>
            <person name="Floudas D."/>
            <person name="Held B.W."/>
            <person name="Riley R."/>
            <person name="Nagy L.G."/>
            <person name="Koehler G."/>
            <person name="Ransdell A.S."/>
            <person name="Younus H."/>
            <person name="Chow J."/>
            <person name="Chiniquy J."/>
            <person name="Lipzen A."/>
            <person name="Tritt A."/>
            <person name="Sun H."/>
            <person name="Haridas S."/>
            <person name="LaButti K."/>
            <person name="Ohm R.A."/>
            <person name="Kues U."/>
            <person name="Blanchette R.A."/>
            <person name="Grigoriev I.V."/>
            <person name="Minto R.E."/>
            <person name="Hibbett D.S."/>
        </authorList>
    </citation>
    <scope>NUCLEOTIDE SEQUENCE [LARGE SCALE GENOMIC DNA]</scope>
    <source>
        <strain evidence="2 3">FP15055 ss-10</strain>
    </source>
</reference>
<evidence type="ECO:0000313" key="2">
    <source>
        <dbReference type="EMBL" id="KIY63525.1"/>
    </source>
</evidence>
<name>A0A0D7AZX9_9AGAR</name>
<evidence type="ECO:0000313" key="3">
    <source>
        <dbReference type="Proteomes" id="UP000054007"/>
    </source>
</evidence>
<sequence>MSIPAELFEHILSYADVNTLKSFSTVSSFFTHLCRQHLFHKLHIHENARPEETLSRQACAYVHELCLHLSPEARMANLPCFHHTLATTLRYLIKVHTFRIYLEVTEATGSQFGAELIKWCMGRLPALQAVYIDDEEDTQSRQTTNETSPAFTSIHNSMSFPVLQSATSVQYLAVLSKSYDRLDVLSVTLPNLQILEVMVHSWMEIDHVMHMTHQMMPARTLILHCDASGFSRPPINPTRPGLSPSIVNLELRIRVDGQMHGIWPDRDGKFTGASFTNARLPWITRRLNIKFIEAWGTLLMRMASSPTDGRKLNVGLPLDAQWAGYPHLDALISDLQGIESLRIINEQTIPATDIFESFPKCTEMGKLTTLANREITAN</sequence>
<keyword evidence="3" id="KW-1185">Reference proteome</keyword>
<protein>
    <recommendedName>
        <fullName evidence="1">F-box domain-containing protein</fullName>
    </recommendedName>
</protein>
<evidence type="ECO:0000259" key="1">
    <source>
        <dbReference type="PROSITE" id="PS50181"/>
    </source>
</evidence>
<proteinExistence type="predicted"/>
<gene>
    <name evidence="2" type="ORF">CYLTODRAFT_493844</name>
</gene>